<sequence length="289" mass="32394">MAHTLFPLPYSYTALEPHMDARTLEVHYTAHHNSYVTKLNAALADFPDKANLDLTALQHLVSGTNPAVINNAGGHYNHTLFWQNMGPVGSSNPAPFGELAAKIDQKFGSFQAFKEQFTAAAVNKFASGWAFLTVKQDGTLEVHNTPGHENPLMDGIGTVHGVPILTCDVWEHAYYLKYQQRRPEFVENWWKIVNWDAVVKNYENYAKKGQAVPFARPAKKSGCCSIFFTKEIEYDYHSLVNLNLLKNLSAMTGFPFSKVVDCSIKLEEIGYILDELDLETIGSLMISME</sequence>
<keyword evidence="7" id="KW-0408">Iron</keyword>
<comment type="cofactor">
    <cofactor evidence="1">
        <name>Fe cation</name>
        <dbReference type="ChEBI" id="CHEBI:24875"/>
    </cofactor>
</comment>
<dbReference type="Pfam" id="PF00081">
    <property type="entry name" value="Sod_Fe_N"/>
    <property type="match status" value="1"/>
</dbReference>
<protein>
    <recommendedName>
        <fullName evidence="4">Superoxide dismutase [Fe]</fullName>
        <ecNumber evidence="3">1.15.1.1</ecNumber>
    </recommendedName>
</protein>
<dbReference type="EC" id="1.15.1.1" evidence="3"/>
<comment type="caution">
    <text evidence="10">The sequence shown here is derived from an EMBL/GenBank/DDBJ whole genome shotgun (WGS) entry which is preliminary data.</text>
</comment>
<dbReference type="InterPro" id="IPR019831">
    <property type="entry name" value="Mn/Fe_SOD_N"/>
</dbReference>
<dbReference type="Gene3D" id="3.55.40.20">
    <property type="entry name" value="Iron/manganese superoxide dismutase, C-terminal domain"/>
    <property type="match status" value="1"/>
</dbReference>
<evidence type="ECO:0000256" key="7">
    <source>
        <dbReference type="ARBA" id="ARBA00023004"/>
    </source>
</evidence>
<dbReference type="InterPro" id="IPR001189">
    <property type="entry name" value="Mn/Fe_SOD"/>
</dbReference>
<dbReference type="GO" id="GO:0004784">
    <property type="term" value="F:superoxide dismutase activity"/>
    <property type="evidence" value="ECO:0007669"/>
    <property type="project" value="UniProtKB-EC"/>
</dbReference>
<evidence type="ECO:0000256" key="5">
    <source>
        <dbReference type="ARBA" id="ARBA00022723"/>
    </source>
</evidence>
<evidence type="ECO:0000256" key="3">
    <source>
        <dbReference type="ARBA" id="ARBA00012682"/>
    </source>
</evidence>
<evidence type="ECO:0000259" key="9">
    <source>
        <dbReference type="Pfam" id="PF02777"/>
    </source>
</evidence>
<gene>
    <name evidence="10" type="ORF">BSTOLATCC_MIC23591</name>
</gene>
<dbReference type="PANTHER" id="PTHR43595">
    <property type="entry name" value="37S RIBOSOMAL PROTEIN S26, MITOCHONDRIAL"/>
    <property type="match status" value="1"/>
</dbReference>
<dbReference type="InterPro" id="IPR036314">
    <property type="entry name" value="SOD_C_sf"/>
</dbReference>
<dbReference type="GO" id="GO:0005737">
    <property type="term" value="C:cytoplasm"/>
    <property type="evidence" value="ECO:0007669"/>
    <property type="project" value="TreeGrafter"/>
</dbReference>
<proteinExistence type="inferred from homology"/>
<evidence type="ECO:0000313" key="10">
    <source>
        <dbReference type="EMBL" id="CAG9319383.1"/>
    </source>
</evidence>
<name>A0AAU9J0I9_9CILI</name>
<dbReference type="Proteomes" id="UP001162131">
    <property type="component" value="Unassembled WGS sequence"/>
</dbReference>
<dbReference type="Pfam" id="PF02777">
    <property type="entry name" value="Sod_Fe_C"/>
    <property type="match status" value="1"/>
</dbReference>
<feature type="domain" description="Manganese/iron superoxide dismutase C-terminal" evidence="9">
    <location>
        <begin position="97"/>
        <end position="200"/>
    </location>
</feature>
<dbReference type="InterPro" id="IPR019833">
    <property type="entry name" value="Mn/Fe_SOD_BS"/>
</dbReference>
<dbReference type="EMBL" id="CAJZBQ010000022">
    <property type="protein sequence ID" value="CAG9319383.1"/>
    <property type="molecule type" value="Genomic_DNA"/>
</dbReference>
<evidence type="ECO:0000256" key="4">
    <source>
        <dbReference type="ARBA" id="ARBA00014767"/>
    </source>
</evidence>
<evidence type="ECO:0000259" key="8">
    <source>
        <dbReference type="Pfam" id="PF00081"/>
    </source>
</evidence>
<dbReference type="SUPFAM" id="SSF46609">
    <property type="entry name" value="Fe,Mn superoxide dismutase (SOD), N-terminal domain"/>
    <property type="match status" value="1"/>
</dbReference>
<comment type="similarity">
    <text evidence="2">Belongs to the iron/manganese superoxide dismutase family.</text>
</comment>
<dbReference type="GO" id="GO:0046872">
    <property type="term" value="F:metal ion binding"/>
    <property type="evidence" value="ECO:0007669"/>
    <property type="project" value="UniProtKB-KW"/>
</dbReference>
<dbReference type="Gene3D" id="1.10.287.990">
    <property type="entry name" value="Fe,Mn superoxide dismutase (SOD) domain"/>
    <property type="match status" value="1"/>
</dbReference>
<organism evidence="10 11">
    <name type="scientific">Blepharisma stoltei</name>
    <dbReference type="NCBI Taxonomy" id="1481888"/>
    <lineage>
        <taxon>Eukaryota</taxon>
        <taxon>Sar</taxon>
        <taxon>Alveolata</taxon>
        <taxon>Ciliophora</taxon>
        <taxon>Postciliodesmatophora</taxon>
        <taxon>Heterotrichea</taxon>
        <taxon>Heterotrichida</taxon>
        <taxon>Blepharismidae</taxon>
        <taxon>Blepharisma</taxon>
    </lineage>
</organism>
<reference evidence="10" key="1">
    <citation type="submission" date="2021-09" db="EMBL/GenBank/DDBJ databases">
        <authorList>
            <consortium name="AG Swart"/>
            <person name="Singh M."/>
            <person name="Singh A."/>
            <person name="Seah K."/>
            <person name="Emmerich C."/>
        </authorList>
    </citation>
    <scope>NUCLEOTIDE SEQUENCE</scope>
    <source>
        <strain evidence="10">ATCC30299</strain>
    </source>
</reference>
<feature type="domain" description="Manganese/iron superoxide dismutase N-terminal" evidence="8">
    <location>
        <begin position="3"/>
        <end position="85"/>
    </location>
</feature>
<evidence type="ECO:0000313" key="11">
    <source>
        <dbReference type="Proteomes" id="UP001162131"/>
    </source>
</evidence>
<dbReference type="InterPro" id="IPR036324">
    <property type="entry name" value="Mn/Fe_SOD_N_sf"/>
</dbReference>
<dbReference type="InterPro" id="IPR019832">
    <property type="entry name" value="Mn/Fe_SOD_C"/>
</dbReference>
<keyword evidence="11" id="KW-1185">Reference proteome</keyword>
<accession>A0AAU9J0I9</accession>
<keyword evidence="6" id="KW-0560">Oxidoreductase</keyword>
<evidence type="ECO:0000256" key="2">
    <source>
        <dbReference type="ARBA" id="ARBA00008714"/>
    </source>
</evidence>
<evidence type="ECO:0000256" key="6">
    <source>
        <dbReference type="ARBA" id="ARBA00023002"/>
    </source>
</evidence>
<dbReference type="PRINTS" id="PR01703">
    <property type="entry name" value="MNSODISMTASE"/>
</dbReference>
<dbReference type="PANTHER" id="PTHR43595:SF2">
    <property type="entry name" value="SMALL RIBOSOMAL SUBUNIT PROTEIN MS42"/>
    <property type="match status" value="1"/>
</dbReference>
<keyword evidence="5" id="KW-0479">Metal-binding</keyword>
<dbReference type="SUPFAM" id="SSF54719">
    <property type="entry name" value="Fe,Mn superoxide dismutase (SOD), C-terminal domain"/>
    <property type="match status" value="1"/>
</dbReference>
<dbReference type="AlphaFoldDB" id="A0AAU9J0I9"/>
<dbReference type="PROSITE" id="PS00088">
    <property type="entry name" value="SOD_MN"/>
    <property type="match status" value="1"/>
</dbReference>
<evidence type="ECO:0000256" key="1">
    <source>
        <dbReference type="ARBA" id="ARBA00001962"/>
    </source>
</evidence>